<dbReference type="InterPro" id="IPR029045">
    <property type="entry name" value="ClpP/crotonase-like_dom_sf"/>
</dbReference>
<dbReference type="Gene3D" id="2.30.42.10">
    <property type="match status" value="1"/>
</dbReference>
<keyword evidence="7" id="KW-0812">Transmembrane</keyword>
<evidence type="ECO:0000256" key="1">
    <source>
        <dbReference type="ARBA" id="ARBA00009179"/>
    </source>
</evidence>
<dbReference type="NCBIfam" id="TIGR00225">
    <property type="entry name" value="prc"/>
    <property type="match status" value="1"/>
</dbReference>
<accession>A0ABY4EDQ4</accession>
<protein>
    <submittedName>
        <fullName evidence="9">S41 family peptidase</fullName>
    </submittedName>
</protein>
<evidence type="ECO:0000259" key="8">
    <source>
        <dbReference type="PROSITE" id="PS50106"/>
    </source>
</evidence>
<dbReference type="Proteomes" id="UP000832034">
    <property type="component" value="Chromosome"/>
</dbReference>
<keyword evidence="3 5" id="KW-0378">Hydrolase</keyword>
<evidence type="ECO:0000313" key="10">
    <source>
        <dbReference type="Proteomes" id="UP000832034"/>
    </source>
</evidence>
<dbReference type="SUPFAM" id="SSF52096">
    <property type="entry name" value="ClpP/crotonase"/>
    <property type="match status" value="1"/>
</dbReference>
<keyword evidence="10" id="KW-1185">Reference proteome</keyword>
<keyword evidence="2 5" id="KW-0645">Protease</keyword>
<feature type="compositionally biased region" description="Basic and acidic residues" evidence="6">
    <location>
        <begin position="487"/>
        <end position="507"/>
    </location>
</feature>
<evidence type="ECO:0000256" key="7">
    <source>
        <dbReference type="SAM" id="Phobius"/>
    </source>
</evidence>
<proteinExistence type="inferred from homology"/>
<feature type="transmembrane region" description="Helical" evidence="7">
    <location>
        <begin position="12"/>
        <end position="32"/>
    </location>
</feature>
<dbReference type="CDD" id="cd07560">
    <property type="entry name" value="Peptidase_S41_CPP"/>
    <property type="match status" value="1"/>
</dbReference>
<evidence type="ECO:0000313" key="9">
    <source>
        <dbReference type="EMBL" id="UOO93545.1"/>
    </source>
</evidence>
<evidence type="ECO:0000256" key="3">
    <source>
        <dbReference type="ARBA" id="ARBA00022801"/>
    </source>
</evidence>
<feature type="region of interest" description="Disordered" evidence="6">
    <location>
        <begin position="422"/>
        <end position="507"/>
    </location>
</feature>
<dbReference type="PANTHER" id="PTHR32060:SF30">
    <property type="entry name" value="CARBOXY-TERMINAL PROCESSING PROTEASE CTPA"/>
    <property type="match status" value="1"/>
</dbReference>
<dbReference type="InterPro" id="IPR055210">
    <property type="entry name" value="CtpA/B_N"/>
</dbReference>
<dbReference type="PROSITE" id="PS50106">
    <property type="entry name" value="PDZ"/>
    <property type="match status" value="1"/>
</dbReference>
<name>A0ABY4EDQ4_VITST</name>
<dbReference type="SMART" id="SM00228">
    <property type="entry name" value="PDZ"/>
    <property type="match status" value="1"/>
</dbReference>
<reference evidence="9" key="2">
    <citation type="journal article" date="2022" name="Res Sq">
        <title>Evolution of multicellular longitudinally dividing oral cavity symbionts (Neisseriaceae).</title>
        <authorList>
            <person name="Nyongesa S."/>
            <person name="Weber P."/>
            <person name="Bernet E."/>
            <person name="Pullido F."/>
            <person name="Nieckarz M."/>
            <person name="Delaby M."/>
            <person name="Nieves C."/>
            <person name="Viehboeck T."/>
            <person name="Krause N."/>
            <person name="Rivera-Millot A."/>
            <person name="Nakamura A."/>
            <person name="Vischer N."/>
            <person name="VanNieuwenhze M."/>
            <person name="Brun Y."/>
            <person name="Cava F."/>
            <person name="Bulgheresi S."/>
            <person name="Veyrier F."/>
        </authorList>
    </citation>
    <scope>NUCLEOTIDE SEQUENCE</scope>
    <source>
        <strain evidence="9">SAG 1488-6</strain>
    </source>
</reference>
<dbReference type="InterPro" id="IPR005151">
    <property type="entry name" value="Tail-specific_protease"/>
</dbReference>
<dbReference type="SUPFAM" id="SSF50156">
    <property type="entry name" value="PDZ domain-like"/>
    <property type="match status" value="1"/>
</dbReference>
<dbReference type="PANTHER" id="PTHR32060">
    <property type="entry name" value="TAIL-SPECIFIC PROTEASE"/>
    <property type="match status" value="1"/>
</dbReference>
<evidence type="ECO:0000256" key="5">
    <source>
        <dbReference type="RuleBase" id="RU004404"/>
    </source>
</evidence>
<dbReference type="InterPro" id="IPR004447">
    <property type="entry name" value="Peptidase_S41A"/>
</dbReference>
<dbReference type="InterPro" id="IPR036034">
    <property type="entry name" value="PDZ_sf"/>
</dbReference>
<keyword evidence="4 5" id="KW-0720">Serine protease</keyword>
<gene>
    <name evidence="9" type="ORF">LVJ81_05840</name>
</gene>
<reference evidence="9" key="1">
    <citation type="submission" date="2021-12" db="EMBL/GenBank/DDBJ databases">
        <authorList>
            <person name="Veyrier F.J."/>
        </authorList>
    </citation>
    <scope>NUCLEOTIDE SEQUENCE</scope>
    <source>
        <strain evidence="9">SAG 1488-6</strain>
    </source>
</reference>
<dbReference type="RefSeq" id="WP_026353452.1">
    <property type="nucleotide sequence ID" value="NZ_CP091512.1"/>
</dbReference>
<feature type="domain" description="PDZ" evidence="8">
    <location>
        <begin position="92"/>
        <end position="160"/>
    </location>
</feature>
<dbReference type="EMBL" id="CP091512">
    <property type="protein sequence ID" value="UOO93545.1"/>
    <property type="molecule type" value="Genomic_DNA"/>
</dbReference>
<evidence type="ECO:0000256" key="2">
    <source>
        <dbReference type="ARBA" id="ARBA00022670"/>
    </source>
</evidence>
<dbReference type="InterPro" id="IPR001478">
    <property type="entry name" value="PDZ"/>
</dbReference>
<sequence>MTKQKNTAKKLAIYGFGTLTGIALSLSVQSFANEQDKNSLPVQGIRTWAEAYGQIKANYVEVTDDEKLLESAIQGMVSSLDPHSDYMSPKDFVDLKENTSGEFGGLGMEIGSEDGFIKVIAPIEDTPAERAGVRSGDYITKINETSTRGMSTTEAVKLMRGKPDTKITLTLSRKDATQPIVVNLTRAVIKVRSVRSHLLEPGIGYVRITQFQQPTVALLNENIQKLVKENKGNLKGLILDLRDDPGGLLTGAVGVSAAFLPEGSKIVSTKGRDGKEGMKLKATQDDYAMGESKDPLAGLPANLKDIPITILINSGSASASEIVAGALQDHKRAVLVGTPSFGKGSVQSVLPLSNGGGIKLTTSLYYTPNDRSIQAQGILPDVEVKDKTRTVEYREADYRGHIANPNGGEENKGGIVVYDEEPVKTASDTSSVTPADKDDKNKSKDKKNSTEDILSSRIPNPAKDEQLAKALSLLKDPSAYQEAMGKGMDKKKLDEAKKEKDKNNTED</sequence>
<evidence type="ECO:0000256" key="4">
    <source>
        <dbReference type="ARBA" id="ARBA00022825"/>
    </source>
</evidence>
<feature type="compositionally biased region" description="Basic and acidic residues" evidence="6">
    <location>
        <begin position="435"/>
        <end position="450"/>
    </location>
</feature>
<dbReference type="InterPro" id="IPR041489">
    <property type="entry name" value="PDZ_6"/>
</dbReference>
<keyword evidence="7" id="KW-1133">Transmembrane helix</keyword>
<organism evidence="9 10">
    <name type="scientific">Vitreoscilla stercoraria</name>
    <dbReference type="NCBI Taxonomy" id="61"/>
    <lineage>
        <taxon>Bacteria</taxon>
        <taxon>Pseudomonadati</taxon>
        <taxon>Pseudomonadota</taxon>
        <taxon>Betaproteobacteria</taxon>
        <taxon>Neisseriales</taxon>
        <taxon>Neisseriaceae</taxon>
        <taxon>Vitreoscilla</taxon>
    </lineage>
</organism>
<keyword evidence="7" id="KW-0472">Membrane</keyword>
<dbReference type="Pfam" id="PF22694">
    <property type="entry name" value="CtpB_N-like"/>
    <property type="match status" value="1"/>
</dbReference>
<dbReference type="CDD" id="cd06782">
    <property type="entry name" value="cpPDZ_CPP-like"/>
    <property type="match status" value="1"/>
</dbReference>
<dbReference type="Pfam" id="PF17820">
    <property type="entry name" value="PDZ_6"/>
    <property type="match status" value="1"/>
</dbReference>
<dbReference type="Pfam" id="PF03572">
    <property type="entry name" value="Peptidase_S41"/>
    <property type="match status" value="1"/>
</dbReference>
<dbReference type="SMART" id="SM00245">
    <property type="entry name" value="TSPc"/>
    <property type="match status" value="1"/>
</dbReference>
<evidence type="ECO:0000256" key="6">
    <source>
        <dbReference type="SAM" id="MobiDB-lite"/>
    </source>
</evidence>
<dbReference type="Gene3D" id="3.30.750.44">
    <property type="match status" value="1"/>
</dbReference>
<dbReference type="Gene3D" id="3.90.226.10">
    <property type="entry name" value="2-enoyl-CoA Hydratase, Chain A, domain 1"/>
    <property type="match status" value="1"/>
</dbReference>
<comment type="similarity">
    <text evidence="1 5">Belongs to the peptidase S41A family.</text>
</comment>